<reference evidence="1" key="2">
    <citation type="submission" date="2021-04" db="EMBL/GenBank/DDBJ databases">
        <authorList>
            <person name="Gilroy R."/>
        </authorList>
    </citation>
    <scope>NUCLEOTIDE SEQUENCE</scope>
    <source>
        <strain evidence="1">ChiW7-2402</strain>
    </source>
</reference>
<evidence type="ECO:0000313" key="1">
    <source>
        <dbReference type="EMBL" id="HIZ72199.1"/>
    </source>
</evidence>
<dbReference type="AlphaFoldDB" id="A0A9D2G338"/>
<evidence type="ECO:0000313" key="2">
    <source>
        <dbReference type="Proteomes" id="UP000824102"/>
    </source>
</evidence>
<proteinExistence type="predicted"/>
<gene>
    <name evidence="1" type="ORF">H9964_01300</name>
</gene>
<dbReference type="Proteomes" id="UP000824102">
    <property type="component" value="Unassembled WGS sequence"/>
</dbReference>
<accession>A0A9D2G338</accession>
<protein>
    <submittedName>
        <fullName evidence="1">Uncharacterized protein</fullName>
    </submittedName>
</protein>
<name>A0A9D2G338_9FIRM</name>
<sequence>MEWIVSECLRNSAYLTYLYNAVSGCVKEGRAELSFADGRACCRIFSKEDILPVLLERMTEIVGVGYKYRFLDACVRVCLPRREKGLLLSALIAADLEADREYILPRLVSEREFCIDGMYHFRMAALREKWQRIASYIPESFSGRDLKNFSGFLVHESRRTVYLQGQSVFREDFSPLRLSRLTGEESAEREIMLADAGYVKCLGTVSERMGEFLQKYYPERAVFS</sequence>
<dbReference type="EMBL" id="DXBB01000028">
    <property type="protein sequence ID" value="HIZ72199.1"/>
    <property type="molecule type" value="Genomic_DNA"/>
</dbReference>
<organism evidence="1 2">
    <name type="scientific">Candidatus Gallimonas intestinavium</name>
    <dbReference type="NCBI Taxonomy" id="2838603"/>
    <lineage>
        <taxon>Bacteria</taxon>
        <taxon>Bacillati</taxon>
        <taxon>Bacillota</taxon>
        <taxon>Clostridia</taxon>
        <taxon>Candidatus Gallimonas</taxon>
    </lineage>
</organism>
<reference evidence="1" key="1">
    <citation type="journal article" date="2021" name="PeerJ">
        <title>Extensive microbial diversity within the chicken gut microbiome revealed by metagenomics and culture.</title>
        <authorList>
            <person name="Gilroy R."/>
            <person name="Ravi A."/>
            <person name="Getino M."/>
            <person name="Pursley I."/>
            <person name="Horton D.L."/>
            <person name="Alikhan N.F."/>
            <person name="Baker D."/>
            <person name="Gharbi K."/>
            <person name="Hall N."/>
            <person name="Watson M."/>
            <person name="Adriaenssens E.M."/>
            <person name="Foster-Nyarko E."/>
            <person name="Jarju S."/>
            <person name="Secka A."/>
            <person name="Antonio M."/>
            <person name="Oren A."/>
            <person name="Chaudhuri R.R."/>
            <person name="La Ragione R."/>
            <person name="Hildebrand F."/>
            <person name="Pallen M.J."/>
        </authorList>
    </citation>
    <scope>NUCLEOTIDE SEQUENCE</scope>
    <source>
        <strain evidence="1">ChiW7-2402</strain>
    </source>
</reference>
<comment type="caution">
    <text evidence="1">The sequence shown here is derived from an EMBL/GenBank/DDBJ whole genome shotgun (WGS) entry which is preliminary data.</text>
</comment>